<gene>
    <name evidence="12" type="ORF">RUM44_010605</name>
</gene>
<dbReference type="EMBL" id="JAWJWF010000045">
    <property type="protein sequence ID" value="KAK6628123.1"/>
    <property type="molecule type" value="Genomic_DNA"/>
</dbReference>
<accession>A0ABR1AW16</accession>
<dbReference type="InterPro" id="IPR036291">
    <property type="entry name" value="NAD(P)-bd_dom_sf"/>
</dbReference>
<evidence type="ECO:0000259" key="11">
    <source>
        <dbReference type="Pfam" id="PF02737"/>
    </source>
</evidence>
<dbReference type="EC" id="1.1.1.35" evidence="4"/>
<evidence type="ECO:0000256" key="4">
    <source>
        <dbReference type="ARBA" id="ARBA00013000"/>
    </source>
</evidence>
<name>A0ABR1AW16_POLSC</name>
<dbReference type="Gene3D" id="3.40.50.720">
    <property type="entry name" value="NAD(P)-binding Rossmann-like Domain"/>
    <property type="match status" value="1"/>
</dbReference>
<comment type="subcellular location">
    <subcellularLocation>
        <location evidence="1">Mitochondrion matrix</location>
    </subcellularLocation>
</comment>
<evidence type="ECO:0000256" key="8">
    <source>
        <dbReference type="ARBA" id="ARBA00049556"/>
    </source>
</evidence>
<keyword evidence="6" id="KW-0520">NAD</keyword>
<evidence type="ECO:0000256" key="9">
    <source>
        <dbReference type="SAM" id="MobiDB-lite"/>
    </source>
</evidence>
<dbReference type="InterPro" id="IPR013328">
    <property type="entry name" value="6PGD_dom2"/>
</dbReference>
<dbReference type="Gene3D" id="1.10.1040.10">
    <property type="entry name" value="N-(1-d-carboxylethyl)-l-norvaline Dehydrogenase, domain 2"/>
    <property type="match status" value="1"/>
</dbReference>
<feature type="compositionally biased region" description="Basic and acidic residues" evidence="9">
    <location>
        <begin position="361"/>
        <end position="373"/>
    </location>
</feature>
<evidence type="ECO:0000313" key="13">
    <source>
        <dbReference type="Proteomes" id="UP001359485"/>
    </source>
</evidence>
<comment type="caution">
    <text evidence="12">The sequence shown here is derived from an EMBL/GenBank/DDBJ whole genome shotgun (WGS) entry which is preliminary data.</text>
</comment>
<evidence type="ECO:0000256" key="3">
    <source>
        <dbReference type="ARBA" id="ARBA00009463"/>
    </source>
</evidence>
<dbReference type="InterPro" id="IPR008927">
    <property type="entry name" value="6-PGluconate_DH-like_C_sf"/>
</dbReference>
<keyword evidence="5" id="KW-0560">Oxidoreductase</keyword>
<evidence type="ECO:0000256" key="6">
    <source>
        <dbReference type="ARBA" id="ARBA00023027"/>
    </source>
</evidence>
<dbReference type="InterPro" id="IPR052242">
    <property type="entry name" value="Mito_3-hydroxyacyl-CoA_DH"/>
</dbReference>
<dbReference type="PANTHER" id="PTHR43561:SF3">
    <property type="entry name" value="HYDROXYACYL-COENZYME A DEHYDROGENASE, MITOCHONDRIAL"/>
    <property type="match status" value="1"/>
</dbReference>
<comment type="similarity">
    <text evidence="3">Belongs to the 3-hydroxyacyl-CoA dehydrogenase family.</text>
</comment>
<evidence type="ECO:0000259" key="10">
    <source>
        <dbReference type="Pfam" id="PF00725"/>
    </source>
</evidence>
<dbReference type="Proteomes" id="UP001359485">
    <property type="component" value="Unassembled WGS sequence"/>
</dbReference>
<keyword evidence="13" id="KW-1185">Reference proteome</keyword>
<dbReference type="SUPFAM" id="SSF48179">
    <property type="entry name" value="6-phosphogluconate dehydrogenase C-terminal domain-like"/>
    <property type="match status" value="1"/>
</dbReference>
<evidence type="ECO:0000256" key="7">
    <source>
        <dbReference type="ARBA" id="ARBA00023128"/>
    </source>
</evidence>
<comment type="catalytic activity">
    <reaction evidence="8">
        <text>a (3S)-3-hydroxyacyl-CoA + NAD(+) = a 3-oxoacyl-CoA + NADH + H(+)</text>
        <dbReference type="Rhea" id="RHEA:22432"/>
        <dbReference type="ChEBI" id="CHEBI:15378"/>
        <dbReference type="ChEBI" id="CHEBI:57318"/>
        <dbReference type="ChEBI" id="CHEBI:57540"/>
        <dbReference type="ChEBI" id="CHEBI:57945"/>
        <dbReference type="ChEBI" id="CHEBI:90726"/>
        <dbReference type="EC" id="1.1.1.35"/>
    </reaction>
</comment>
<feature type="region of interest" description="Disordered" evidence="9">
    <location>
        <begin position="327"/>
        <end position="376"/>
    </location>
</feature>
<dbReference type="InterPro" id="IPR006176">
    <property type="entry name" value="3-OHacyl-CoA_DH_NAD-bd"/>
</dbReference>
<dbReference type="PROSITE" id="PS00067">
    <property type="entry name" value="3HCDH"/>
    <property type="match status" value="1"/>
</dbReference>
<evidence type="ECO:0000313" key="12">
    <source>
        <dbReference type="EMBL" id="KAK6628123.1"/>
    </source>
</evidence>
<proteinExistence type="inferred from homology"/>
<feature type="compositionally biased region" description="Polar residues" evidence="9">
    <location>
        <begin position="330"/>
        <end position="358"/>
    </location>
</feature>
<evidence type="ECO:0000256" key="5">
    <source>
        <dbReference type="ARBA" id="ARBA00023002"/>
    </source>
</evidence>
<feature type="domain" description="3-hydroxyacyl-CoA dehydrogenase NAD binding" evidence="11">
    <location>
        <begin position="25"/>
        <end position="210"/>
    </location>
</feature>
<protein>
    <recommendedName>
        <fullName evidence="4">3-hydroxyacyl-CoA dehydrogenase</fullName>
        <ecNumber evidence="4">1.1.1.35</ecNumber>
    </recommendedName>
</protein>
<reference evidence="12 13" key="1">
    <citation type="submission" date="2023-09" db="EMBL/GenBank/DDBJ databases">
        <title>Genomes of two closely related lineages of the louse Polyplax serrata with different host specificities.</title>
        <authorList>
            <person name="Martinu J."/>
            <person name="Tarabai H."/>
            <person name="Stefka J."/>
            <person name="Hypsa V."/>
        </authorList>
    </citation>
    <scope>NUCLEOTIDE SEQUENCE [LARGE SCALE GENOMIC DNA]</scope>
    <source>
        <strain evidence="12">98ZLc_SE</strain>
    </source>
</reference>
<dbReference type="PANTHER" id="PTHR43561">
    <property type="match status" value="1"/>
</dbReference>
<dbReference type="Pfam" id="PF02737">
    <property type="entry name" value="3HCDH_N"/>
    <property type="match status" value="1"/>
</dbReference>
<dbReference type="InterPro" id="IPR006180">
    <property type="entry name" value="3-OHacyl-CoA_DH_CS"/>
</dbReference>
<dbReference type="SUPFAM" id="SSF51735">
    <property type="entry name" value="NAD(P)-binding Rossmann-fold domains"/>
    <property type="match status" value="1"/>
</dbReference>
<keyword evidence="7" id="KW-0496">Mitochondrion</keyword>
<feature type="domain" description="3-hydroxyacyl-CoA dehydrogenase C-terminal" evidence="10">
    <location>
        <begin position="212"/>
        <end position="309"/>
    </location>
</feature>
<evidence type="ECO:0000256" key="1">
    <source>
        <dbReference type="ARBA" id="ARBA00004305"/>
    </source>
</evidence>
<sequence length="478" mass="53802">MANCFNLCKRFMSTTRPSFTNVFNHVTIIGGGLMGSGIAQVTAQSGIDVTVIEVNEDAIRKSDTNIKNSIQRVAKKLFQNSSDEAEKYIAESMGRLKISLDLNETVSKTDLVVEAIVENMGAKHQLFSKIDSVAPEHTIFASNTSSLPITDIAAVTKRKDRFGGLHFFNPVPVMKLLEVVRTKDTSDDTYQKMMAWGKAIGKTTITCNDTPGFVVNRLLIPYLAEAARMLERGDATAKDIDVAMKLGAGYPMGPLELLDYVGLDTTKFILDGWHNKYPDNPAFAPINILQRLVSEGKLGKKSGEGFYTYKKSTGVSPFIHSPFFQPLPSSPKSDSQVISTHETSTSSPAQHSPETSVKTVPRSEKMKKVKFDRSQVQQIQHKETVSDAHHVAKMDRLEKLKKLDKLKALERWKNSEEFIKYERDKPPTAKKNIRPRRPKPVDYYINRDTFKTVEKSKNLEDFIRFEREKDFRLLNTAE</sequence>
<evidence type="ECO:0000256" key="2">
    <source>
        <dbReference type="ARBA" id="ARBA00005189"/>
    </source>
</evidence>
<dbReference type="InterPro" id="IPR006108">
    <property type="entry name" value="3HC_DH_C"/>
</dbReference>
<dbReference type="Pfam" id="PF00725">
    <property type="entry name" value="3HCDH"/>
    <property type="match status" value="1"/>
</dbReference>
<organism evidence="12 13">
    <name type="scientific">Polyplax serrata</name>
    <name type="common">Common mouse louse</name>
    <dbReference type="NCBI Taxonomy" id="468196"/>
    <lineage>
        <taxon>Eukaryota</taxon>
        <taxon>Metazoa</taxon>
        <taxon>Ecdysozoa</taxon>
        <taxon>Arthropoda</taxon>
        <taxon>Hexapoda</taxon>
        <taxon>Insecta</taxon>
        <taxon>Pterygota</taxon>
        <taxon>Neoptera</taxon>
        <taxon>Paraneoptera</taxon>
        <taxon>Psocodea</taxon>
        <taxon>Troctomorpha</taxon>
        <taxon>Phthiraptera</taxon>
        <taxon>Anoplura</taxon>
        <taxon>Polyplacidae</taxon>
        <taxon>Polyplax</taxon>
    </lineage>
</organism>
<comment type="pathway">
    <text evidence="2">Lipid metabolism.</text>
</comment>